<sequence>MLPLDDILAGQDASIDAKLLEQDSKCRPQLIQELAHAITACERSPLLPDEVEELSEIVADGESLRLEARKIKDILPFLLRTSSTEKLSELSVRLWACAGLAREVAELRADLRAVLQLITKFDDQIMDLAGHVEDMAAEAEISLS</sequence>
<reference evidence="1 2" key="1">
    <citation type="submission" date="2015-06" db="EMBL/GenBank/DDBJ databases">
        <title>Comparative genome analysis of nirS-carrying Bradyrhizobium sp. strains.</title>
        <authorList>
            <person name="Ishii S."/>
            <person name="Jang J."/>
            <person name="Nishizawa T."/>
            <person name="Senoo K."/>
        </authorList>
    </citation>
    <scope>NUCLEOTIDE SEQUENCE [LARGE SCALE GENOMIC DNA]</scope>
    <source>
        <strain evidence="1 2">TSA1</strain>
    </source>
</reference>
<evidence type="ECO:0000313" key="2">
    <source>
        <dbReference type="Proteomes" id="UP000228930"/>
    </source>
</evidence>
<comment type="caution">
    <text evidence="1">The sequence shown here is derived from an EMBL/GenBank/DDBJ whole genome shotgun (WGS) entry which is preliminary data.</text>
</comment>
<dbReference type="EMBL" id="LFJC01000003">
    <property type="protein sequence ID" value="PIT03964.1"/>
    <property type="molecule type" value="Genomic_DNA"/>
</dbReference>
<accession>A0A2M6UH63</accession>
<proteinExistence type="predicted"/>
<gene>
    <name evidence="1" type="ORF">TSA1_26725</name>
</gene>
<dbReference type="Proteomes" id="UP000228930">
    <property type="component" value="Unassembled WGS sequence"/>
</dbReference>
<keyword evidence="2" id="KW-1185">Reference proteome</keyword>
<name>A0A2M6UH63_9BRAD</name>
<protein>
    <submittedName>
        <fullName evidence="1">Uncharacterized protein</fullName>
    </submittedName>
</protein>
<evidence type="ECO:0000313" key="1">
    <source>
        <dbReference type="EMBL" id="PIT03964.1"/>
    </source>
</evidence>
<dbReference type="AlphaFoldDB" id="A0A2M6UH63"/>
<organism evidence="1 2">
    <name type="scientific">Bradyrhizobium nitroreducens</name>
    <dbReference type="NCBI Taxonomy" id="709803"/>
    <lineage>
        <taxon>Bacteria</taxon>
        <taxon>Pseudomonadati</taxon>
        <taxon>Pseudomonadota</taxon>
        <taxon>Alphaproteobacteria</taxon>
        <taxon>Hyphomicrobiales</taxon>
        <taxon>Nitrobacteraceae</taxon>
        <taxon>Bradyrhizobium</taxon>
    </lineage>
</organism>